<comment type="pathway">
    <text evidence="3 12">Amino-acid biosynthesis; L-tryptophan biosynthesis; L-tryptophan from chorismate: step 5/5.</text>
</comment>
<dbReference type="InterPro" id="IPR006654">
    <property type="entry name" value="Trp_synth_beta"/>
</dbReference>
<dbReference type="GO" id="GO:0005737">
    <property type="term" value="C:cytoplasm"/>
    <property type="evidence" value="ECO:0007669"/>
    <property type="project" value="TreeGrafter"/>
</dbReference>
<feature type="modified residue" description="N6-(pyridoxal phosphate)lysine" evidence="12">
    <location>
        <position position="114"/>
    </location>
</feature>
<accession>A0A833EAW3</accession>
<protein>
    <recommendedName>
        <fullName evidence="12">Tryptophan synthase beta chain</fullName>
        <ecNumber evidence="12">4.2.1.20</ecNumber>
    </recommendedName>
</protein>
<evidence type="ECO:0000256" key="3">
    <source>
        <dbReference type="ARBA" id="ARBA00004733"/>
    </source>
</evidence>
<evidence type="ECO:0000256" key="10">
    <source>
        <dbReference type="ARBA" id="ARBA00023239"/>
    </source>
</evidence>
<dbReference type="InterPro" id="IPR023026">
    <property type="entry name" value="Trp_synth_beta/beta-like"/>
</dbReference>
<dbReference type="InterPro" id="IPR036052">
    <property type="entry name" value="TrpB-like_PALP_sf"/>
</dbReference>
<dbReference type="AlphaFoldDB" id="A0A833EAW3"/>
<evidence type="ECO:0000256" key="1">
    <source>
        <dbReference type="ARBA" id="ARBA00001933"/>
    </source>
</evidence>
<comment type="function">
    <text evidence="2 12">The beta subunit is responsible for the synthesis of L-tryptophan from indole and L-serine.</text>
</comment>
<dbReference type="Proteomes" id="UP000600071">
    <property type="component" value="Unassembled WGS sequence"/>
</dbReference>
<dbReference type="HAMAP" id="MF_00133">
    <property type="entry name" value="Trp_synth_beta"/>
    <property type="match status" value="1"/>
</dbReference>
<evidence type="ECO:0000313" key="14">
    <source>
        <dbReference type="EMBL" id="HIQ24017.1"/>
    </source>
</evidence>
<evidence type="ECO:0000313" key="15">
    <source>
        <dbReference type="Proteomes" id="UP000600071"/>
    </source>
</evidence>
<dbReference type="InterPro" id="IPR001926">
    <property type="entry name" value="TrpB-like_PALP"/>
</dbReference>
<comment type="cofactor">
    <cofactor evidence="1 12">
        <name>pyridoxal 5'-phosphate</name>
        <dbReference type="ChEBI" id="CHEBI:597326"/>
    </cofactor>
</comment>
<evidence type="ECO:0000256" key="4">
    <source>
        <dbReference type="ARBA" id="ARBA00009982"/>
    </source>
</evidence>
<dbReference type="Gene3D" id="3.40.50.1100">
    <property type="match status" value="2"/>
</dbReference>
<evidence type="ECO:0000256" key="9">
    <source>
        <dbReference type="ARBA" id="ARBA00023141"/>
    </source>
</evidence>
<evidence type="ECO:0000256" key="6">
    <source>
        <dbReference type="ARBA" id="ARBA00022605"/>
    </source>
</evidence>
<dbReference type="GO" id="GO:0052684">
    <property type="term" value="F:L-serine hydro-lyase (adding indole, L-tryptophan-forming) activity"/>
    <property type="evidence" value="ECO:0007669"/>
    <property type="project" value="TreeGrafter"/>
</dbReference>
<keyword evidence="6 12" id="KW-0028">Amino-acid biosynthesis</keyword>
<dbReference type="PANTHER" id="PTHR48077">
    <property type="entry name" value="TRYPTOPHAN SYNTHASE-RELATED"/>
    <property type="match status" value="1"/>
</dbReference>
<dbReference type="NCBIfam" id="TIGR01415">
    <property type="entry name" value="trpB_rel"/>
    <property type="match status" value="1"/>
</dbReference>
<evidence type="ECO:0000256" key="8">
    <source>
        <dbReference type="ARBA" id="ARBA00022898"/>
    </source>
</evidence>
<evidence type="ECO:0000256" key="7">
    <source>
        <dbReference type="ARBA" id="ARBA00022822"/>
    </source>
</evidence>
<sequence>MLTRGLRAPQTEDVLPDKWYNILPDLPEPLPPPRKQDGSIVSPKELEAIFPRSLVEQETSTKRWIAIPEELRSIYLEIGRPTPLLRARRLEEALSTPARIYFKYEGVLPTGSHKINTALAQAYYNRLEGTKRLTTETGAGQWGSALALAGAMFGLKVRVYMVRISYEQKPYRRIVMQAYGAEVVPSPSPYTAAGRRILEKDPDSPGSLGIAISEAIEDALKNPDTKYSLGSVLNHVLLHQTVIGLEAKRQLEALGEYPDVVIGAVGGGSNYAGLAYPFIYDRLRGKAETRFIAVEPRAAPSMTRGEYRYDFGDTAGMTPLLKMHTLGHRFVPPPIHAGGLRYHGVAPTLSILVNHGIVEPVAYKQTEVFEAAVFFARTEGVIPAPESAHAVKAAIDVALEAKKRGEKITILFNLSGHGLLDLKGYQDYLEGRLRDVEPEKIDLSYLPKVE</sequence>
<comment type="caution">
    <text evidence="14">The sequence shown here is derived from an EMBL/GenBank/DDBJ whole genome shotgun (WGS) entry which is preliminary data.</text>
</comment>
<comment type="similarity">
    <text evidence="4 12">Belongs to the TrpB family.</text>
</comment>
<evidence type="ECO:0000256" key="12">
    <source>
        <dbReference type="HAMAP-Rule" id="MF_00133"/>
    </source>
</evidence>
<name>A0A833EAW3_9CREN</name>
<evidence type="ECO:0000259" key="13">
    <source>
        <dbReference type="Pfam" id="PF00291"/>
    </source>
</evidence>
<dbReference type="EMBL" id="DQVR01000067">
    <property type="protein sequence ID" value="HIQ24017.1"/>
    <property type="molecule type" value="Genomic_DNA"/>
</dbReference>
<dbReference type="GO" id="GO:0030170">
    <property type="term" value="F:pyridoxal phosphate binding"/>
    <property type="evidence" value="ECO:0007669"/>
    <property type="project" value="InterPro"/>
</dbReference>
<evidence type="ECO:0000256" key="5">
    <source>
        <dbReference type="ARBA" id="ARBA00011270"/>
    </source>
</evidence>
<dbReference type="PROSITE" id="PS00168">
    <property type="entry name" value="TRP_SYNTHASE_BETA"/>
    <property type="match status" value="1"/>
</dbReference>
<dbReference type="Pfam" id="PF00291">
    <property type="entry name" value="PALP"/>
    <property type="match status" value="1"/>
</dbReference>
<dbReference type="PANTHER" id="PTHR48077:SF6">
    <property type="entry name" value="TRYPTOPHAN SYNTHASE"/>
    <property type="match status" value="1"/>
</dbReference>
<comment type="subunit">
    <text evidence="5 12">Tetramer of two alpha and two beta chains.</text>
</comment>
<dbReference type="InterPro" id="IPR006653">
    <property type="entry name" value="Trp_synth_b_CS"/>
</dbReference>
<feature type="domain" description="Tryptophan synthase beta chain-like PALP" evidence="13">
    <location>
        <begin position="79"/>
        <end position="416"/>
    </location>
</feature>
<comment type="catalytic activity">
    <reaction evidence="11 12">
        <text>(1S,2R)-1-C-(indol-3-yl)glycerol 3-phosphate + L-serine = D-glyceraldehyde 3-phosphate + L-tryptophan + H2O</text>
        <dbReference type="Rhea" id="RHEA:10532"/>
        <dbReference type="ChEBI" id="CHEBI:15377"/>
        <dbReference type="ChEBI" id="CHEBI:33384"/>
        <dbReference type="ChEBI" id="CHEBI:57912"/>
        <dbReference type="ChEBI" id="CHEBI:58866"/>
        <dbReference type="ChEBI" id="CHEBI:59776"/>
        <dbReference type="EC" id="4.2.1.20"/>
    </reaction>
</comment>
<evidence type="ECO:0000256" key="11">
    <source>
        <dbReference type="ARBA" id="ARBA00049047"/>
    </source>
</evidence>
<dbReference type="InterPro" id="IPR006316">
    <property type="entry name" value="Trp_synth_b-like"/>
</dbReference>
<keyword evidence="9 12" id="KW-0057">Aromatic amino acid biosynthesis</keyword>
<reference evidence="14" key="1">
    <citation type="journal article" date="2020" name="ISME J.">
        <title>Gammaproteobacteria mediating utilization of methyl-, sulfur- and petroleum organic compounds in deep ocean hydrothermal plumes.</title>
        <authorList>
            <person name="Zhou Z."/>
            <person name="Liu Y."/>
            <person name="Pan J."/>
            <person name="Cron B.R."/>
            <person name="Toner B.M."/>
            <person name="Anantharaman K."/>
            <person name="Breier J.A."/>
            <person name="Dick G.J."/>
            <person name="Li M."/>
        </authorList>
    </citation>
    <scope>NUCLEOTIDE SEQUENCE</scope>
    <source>
        <strain evidence="14">SZUA-1523</strain>
    </source>
</reference>
<dbReference type="CDD" id="cd06446">
    <property type="entry name" value="Trp-synth_B"/>
    <property type="match status" value="1"/>
</dbReference>
<dbReference type="SUPFAM" id="SSF53686">
    <property type="entry name" value="Tryptophan synthase beta subunit-like PLP-dependent enzymes"/>
    <property type="match status" value="1"/>
</dbReference>
<organism evidence="14 15">
    <name type="scientific">Pyrodictium delaneyi</name>
    <dbReference type="NCBI Taxonomy" id="1273541"/>
    <lineage>
        <taxon>Archaea</taxon>
        <taxon>Thermoproteota</taxon>
        <taxon>Thermoprotei</taxon>
        <taxon>Desulfurococcales</taxon>
        <taxon>Pyrodictiaceae</taxon>
        <taxon>Pyrodictium</taxon>
    </lineage>
</organism>
<keyword evidence="8 12" id="KW-0663">Pyridoxal phosphate</keyword>
<evidence type="ECO:0000256" key="2">
    <source>
        <dbReference type="ARBA" id="ARBA00002786"/>
    </source>
</evidence>
<keyword evidence="7 12" id="KW-0822">Tryptophan biosynthesis</keyword>
<dbReference type="PIRSF" id="PIRSF001413">
    <property type="entry name" value="Trp_syn_beta"/>
    <property type="match status" value="1"/>
</dbReference>
<dbReference type="UniPathway" id="UPA00035">
    <property type="reaction ID" value="UER00044"/>
</dbReference>
<gene>
    <name evidence="12" type="primary">trpB</name>
    <name evidence="14" type="ORF">EYH50_03110</name>
</gene>
<keyword evidence="10 12" id="KW-0456">Lyase</keyword>
<dbReference type="EC" id="4.2.1.20" evidence="12"/>
<dbReference type="PIRSF" id="PIRSF500824">
    <property type="entry name" value="TrpB_prok"/>
    <property type="match status" value="1"/>
</dbReference>
<dbReference type="GO" id="GO:0004834">
    <property type="term" value="F:tryptophan synthase activity"/>
    <property type="evidence" value="ECO:0007669"/>
    <property type="project" value="UniProtKB-UniRule"/>
</dbReference>
<proteinExistence type="inferred from homology"/>
<dbReference type="NCBIfam" id="NF009057">
    <property type="entry name" value="PRK12391.1"/>
    <property type="match status" value="1"/>
</dbReference>